<gene>
    <name evidence="1" type="ordered locus">OTT_0045</name>
</gene>
<name>B3CQG4_ORITI</name>
<dbReference type="Proteomes" id="UP000001033">
    <property type="component" value="Chromosome"/>
</dbReference>
<proteinExistence type="predicted"/>
<sequence length="179" mass="21043">MVMRISDTSDSIQILPNSNSLAELTNLVYSYIFNYEWYNNLLLLGWDNSTYRNIHDKVIQLCTTDIDHISQDDSLICLEYFCRDQSKRNVYTLINFDCNILRSIVDKHYILSSICQSNKTNLTIVYNNQNKGLQEQLDSLTQQCCNNSCYSDSRINFLDIDQFRDFVGDILGLFRNWLR</sequence>
<evidence type="ECO:0000313" key="2">
    <source>
        <dbReference type="Proteomes" id="UP000001033"/>
    </source>
</evidence>
<organism evidence="1 2">
    <name type="scientific">Orientia tsutsugamushi (strain Ikeda)</name>
    <name type="common">Rickettsia tsutsugamushi</name>
    <dbReference type="NCBI Taxonomy" id="334380"/>
    <lineage>
        <taxon>Bacteria</taxon>
        <taxon>Pseudomonadati</taxon>
        <taxon>Pseudomonadota</taxon>
        <taxon>Alphaproteobacteria</taxon>
        <taxon>Rickettsiales</taxon>
        <taxon>Rickettsiaceae</taxon>
        <taxon>Rickettsieae</taxon>
        <taxon>Orientia</taxon>
    </lineage>
</organism>
<reference evidence="2" key="1">
    <citation type="journal article" date="2008" name="DNA Res.">
        <title>The whole-genome sequencing of the obligate intracellular bacterium Orientia tsutsugamushi revealed massive gene amplification during reductive genome evolution.</title>
        <authorList>
            <person name="Nakayama K."/>
            <person name="Yamashita A."/>
            <person name="Kurokawa K."/>
            <person name="Morimoto T."/>
            <person name="Ogawa M."/>
            <person name="Fukuhara M."/>
            <person name="Urakami H."/>
            <person name="Ohnishi M."/>
            <person name="Uchiyama I."/>
            <person name="Ogura Y."/>
            <person name="Ooka T."/>
            <person name="Oshima K."/>
            <person name="Tamura A."/>
            <person name="Hattori M."/>
            <person name="Hayashi T."/>
        </authorList>
    </citation>
    <scope>NUCLEOTIDE SEQUENCE [LARGE SCALE GENOMIC DNA]</scope>
    <source>
        <strain evidence="2">Ikeda</strain>
    </source>
</reference>
<dbReference type="AlphaFoldDB" id="B3CQG4"/>
<dbReference type="KEGG" id="ott:OTT_0045"/>
<protein>
    <submittedName>
        <fullName evidence="1">Uncharacterized protein</fullName>
    </submittedName>
</protein>
<evidence type="ECO:0000313" key="1">
    <source>
        <dbReference type="EMBL" id="BAG39503.1"/>
    </source>
</evidence>
<dbReference type="EMBL" id="AP008981">
    <property type="protein sequence ID" value="BAG39503.1"/>
    <property type="molecule type" value="Genomic_DNA"/>
</dbReference>
<dbReference type="HOGENOM" id="CLU_1502041_0_0_5"/>
<accession>B3CQG4</accession>